<dbReference type="Gene3D" id="3.40.366.10">
    <property type="entry name" value="Malonyl-Coenzyme A Acyl Carrier Protein, domain 2"/>
    <property type="match status" value="1"/>
</dbReference>
<dbReference type="InterPro" id="IPR049552">
    <property type="entry name" value="PKS_DH_N"/>
</dbReference>
<name>A0ABR1NXI4_DIAER</name>
<evidence type="ECO:0000256" key="2">
    <source>
        <dbReference type="ARBA" id="ARBA00022553"/>
    </source>
</evidence>
<dbReference type="CDD" id="cd02440">
    <property type="entry name" value="AdoMet_MTases"/>
    <property type="match status" value="1"/>
</dbReference>
<dbReference type="SUPFAM" id="SSF53335">
    <property type="entry name" value="S-adenosyl-L-methionine-dependent methyltransferases"/>
    <property type="match status" value="1"/>
</dbReference>
<dbReference type="InterPro" id="IPR020841">
    <property type="entry name" value="PKS_Beta-ketoAc_synthase_dom"/>
</dbReference>
<feature type="domain" description="Carrier" evidence="10">
    <location>
        <begin position="2246"/>
        <end position="2321"/>
    </location>
</feature>
<gene>
    <name evidence="13" type="ORF">SLS63_010229</name>
</gene>
<dbReference type="Pfam" id="PF02801">
    <property type="entry name" value="Ketoacyl-synt_C"/>
    <property type="match status" value="1"/>
</dbReference>
<evidence type="ECO:0000313" key="13">
    <source>
        <dbReference type="EMBL" id="KAK7719079.1"/>
    </source>
</evidence>
<dbReference type="InterPro" id="IPR014031">
    <property type="entry name" value="Ketoacyl_synth_C"/>
</dbReference>
<reference evidence="13 14" key="1">
    <citation type="submission" date="2024-02" db="EMBL/GenBank/DDBJ databases">
        <title>De novo assembly and annotation of 12 fungi associated with fruit tree decline syndrome in Ontario, Canada.</title>
        <authorList>
            <person name="Sulman M."/>
            <person name="Ellouze W."/>
            <person name="Ilyukhin E."/>
        </authorList>
    </citation>
    <scope>NUCLEOTIDE SEQUENCE [LARGE SCALE GENOMIC DNA]</scope>
    <source>
        <strain evidence="13 14">M169</strain>
    </source>
</reference>
<dbReference type="InterPro" id="IPR018201">
    <property type="entry name" value="Ketoacyl_synth_AS"/>
</dbReference>
<dbReference type="PANTHER" id="PTHR43775:SF20">
    <property type="entry name" value="HYBRID PKS-NRPS SYNTHETASE APDA"/>
    <property type="match status" value="1"/>
</dbReference>
<evidence type="ECO:0000313" key="14">
    <source>
        <dbReference type="Proteomes" id="UP001430848"/>
    </source>
</evidence>
<dbReference type="Pfam" id="PF14765">
    <property type="entry name" value="PS-DH"/>
    <property type="match status" value="1"/>
</dbReference>
<evidence type="ECO:0000256" key="9">
    <source>
        <dbReference type="SAM" id="MobiDB-lite"/>
    </source>
</evidence>
<feature type="region of interest" description="Disordered" evidence="9">
    <location>
        <begin position="2336"/>
        <end position="2381"/>
    </location>
</feature>
<dbReference type="Pfam" id="PF00698">
    <property type="entry name" value="Acyl_transf_1"/>
    <property type="match status" value="1"/>
</dbReference>
<dbReference type="Gene3D" id="3.40.50.720">
    <property type="entry name" value="NAD(P)-binding Rossmann-like Domain"/>
    <property type="match status" value="1"/>
</dbReference>
<keyword evidence="5" id="KW-0677">Repeat</keyword>
<dbReference type="Gene3D" id="3.40.50.150">
    <property type="entry name" value="Vaccinia Virus protein VP39"/>
    <property type="match status" value="1"/>
</dbReference>
<dbReference type="Pfam" id="PF21089">
    <property type="entry name" value="PKS_DH_N"/>
    <property type="match status" value="1"/>
</dbReference>
<dbReference type="EMBL" id="JAKNSF020000082">
    <property type="protein sequence ID" value="KAK7719079.1"/>
    <property type="molecule type" value="Genomic_DNA"/>
</dbReference>
<dbReference type="SUPFAM" id="SSF52777">
    <property type="entry name" value="CoA-dependent acyltransferases"/>
    <property type="match status" value="2"/>
</dbReference>
<evidence type="ECO:0000259" key="12">
    <source>
        <dbReference type="PROSITE" id="PS52019"/>
    </source>
</evidence>
<dbReference type="InterPro" id="IPR014030">
    <property type="entry name" value="Ketoacyl_synth_N"/>
</dbReference>
<feature type="compositionally biased region" description="Low complexity" evidence="9">
    <location>
        <begin position="2339"/>
        <end position="2349"/>
    </location>
</feature>
<feature type="domain" description="Ketosynthase family 3 (KS3)" evidence="11">
    <location>
        <begin position="1"/>
        <end position="366"/>
    </location>
</feature>
<dbReference type="CDD" id="cd00833">
    <property type="entry name" value="PKS"/>
    <property type="match status" value="1"/>
</dbReference>
<dbReference type="InterPro" id="IPR016039">
    <property type="entry name" value="Thiolase-like"/>
</dbReference>
<feature type="domain" description="PKS/mFAS DH" evidence="12">
    <location>
        <begin position="818"/>
        <end position="1117"/>
    </location>
</feature>
<sequence length="2834" mass="311055">MTTEVPKDRFNIDAFYHSDGSHHGRTNARHGYFLKDDIRAFDAPFFNIQAGEAESIDPQQRLLLETTYDAVASAGLGLQDLRGSDTAVYVGIMTHDFELTKVRDANHSPTYFATGAATSIASNRLSYFFDWHGPSMTVDTACSSSLVAVHLAVQQLRMNYITESKLSMLSPTGRSRMWDANADGYARGTLSQALLDGDNIECVIRETGVNQDGKTTGITMPSHIAQETLIRDTYSRAGLDSNKPGERCQFFEAHGTGTPAGDPQEAEAIAKAFFGDSHDCETNQAEPNSLASVNSFGFGGTNAHAIVEEYRQQDVQCKQVTPRTETNTAAYSLPLVLSAKSERSLKRTMENTLQFIRQNPELNMLDLAWTLLSKRSVLPFRQATIGQTRELVIQALEDSLRDSKDLTIDFSSAKFSKEDPILLGIFTGQGAQWPGMLKSLITAIPHVRDIIAELDHSLQTLPAEYRPSWKLEEQLQLDGDASNVKDAAFSQPLCAAVQVVLVRLLSDAGVRLRTIVGHSSGEIACAFAAGYISASQAIRVAYLRGLVAHQAASPSGEAGAMLAAGISPEDARELVELETFEGRVCIAASNSPDSTTLSGDADAIVEVQGILEDESKFARLLKVDKAYHSHHMAPCSTPYIKALVDCGCAVADGPNSESSSVAWYSSVHDNKLMTPSDVTAEYWRDNLVSPVLFMQAVENAAIENGPLDAAVEVGCHPALKAPSLTTLKTIVSEELPYTGCMQRGGNDVESFAGALGYLWQRFGLATLDLENFVAKVVSPHQPPQSLSKVLPSYPWDHSRTYWTESRVIKEHLHGSVPHLLLGSFSPSSTASTLQWQNIVRPRNHDWLQGHALQGQGVFPAAGYVIMAMEAGVHVAGQRPVELLEVRDMTIEKAITFDDENSSAELVLTAKILSEDNNHAVLSFTIDSCLAKESRLSTSAQGNLVVTFGDASSTEHVLPPGQGEHPHMNTVDMKIFYRELDELGYDYSKDFRCIYSMGRADAKATGSMAHPELKDGQRRVVLHPASLDLAFQTIMGAYSAPGDKRLRSIYVPVHVDKIALAPRLLLSASIVQYNTTNTYDKGDYLAGDAEVFDQNNDRAVLYQVENLRLKPLAPPSPSEDHRAFTKTVWGPLAPEKLLDDPKLWATERDKEVIPVIERVCYFYMRDFISQLTKQDRVNATKPHQRYIYWNEYVSARVKEGTWHEWYHPSWENDTREQIEKICADHWYHPHVKMAKRVSQYSLSTIRENSNPFLWMDGDGLLTEFYTSYLTSGPGWLYGQDLMNQICHRYQTMDILEIGGGTGSATKYILNIPQLGFNSYTFTDISPAFFEKAKELFSVHQDRMVFQKLDITRSPEEQGFKPHSYDLVVASSVLHATPKLAETMTNVRSLLKPGGQVVLLEATHKDHTRVGYLFGLFPDWWAGLDEGRDLDPFATIEEWDAIFKKTGFSGVDTRTLDRNGNLFPNTLFSTHAVNTKVSRLYEPLSAPRKEDPSAPLMIIEAKSTFVVVSELDEETFSGLDEAKFQAVKSIFVNAGHVLWLTENAWVDHPYQAMSIALLRSIRLDPAIHVQSLDVDDARHLNATFLVEQVLRLEESSGATEDILWTLEPEVYVSINRAYIPRIKHDMDRNNRMNSERREILAEVDATKIPVTLNVSEARRYLESAESFSPLGMASLDPARMKVVVRYSLGKAIRVGDLGYLYLVQGVHEGTNRSVIALSDTNASIAHVPSNRVFELPTPAAEHSILLPVVASLITQNILSKVAAGSSILIYEPPDFLTETITTAANARSVHVYFATASRQPPSAGQGIRLHPRETDAGLRRLLPANLSAFYDLSEDLKSVAAGLGRRVASDLPASCVSFGVGHLAQDVAAPMLGPAENEAMQVLQVGDAVAAASAHSPAANHGHDRAVVIPIHGINEMDKPFSISTTVDWSSEKPIPARLRSIDSGNLFSQDKTYLLLGLAGSLGRSLARWMVSHGARHVVLSSRNPETPDPKWLEEIKAFGGSITVLPIDVSKEASIDAGLAQIRTTLPPIAGIAYGPLVLHDALLRNMDLSMMKVPLNSKVVGAQLLHERFSDQQANPLEFFVMFSSVATVGGNPGQANYTAANAYLQALAQQRRTKGLPASTIHIGAVIGVGYLARTQREEEFKAASDTDTLGEDEFLALFAEAVVSGRRIAVVSSDVTGTSDIEIITGIPEFSARHKETVKFYDDPRFGNLKIPEGRASAGDSSGSKASVKDRLLKATTMDEVRDIVIDGLSEKMRGTLHIPADEKVNATAPLIDQGVDSLGAITVGSWFSKTLFVDIPLLRVLGGASIAELADEAAGRLSPSAIPLVLCEERGAVPSTSESGNTSESESSRERRDSSVDTPLTTPAIDRECDNMATGSTMQRRVPLSLTQEYSWKQQQQLSDDPTIFHNTIGVFMEGPVDHERLTKALTSALGRHEIFRTAFVCEDGARSLPVQVVQPTAKTNIRYVSVADRTAAEEAYNQLEKETYDLDSGEILKIIDLYWGRDQHLFVIGYHRLGGDGSTTENFLAEVGQLYNGAQLAPPPQYSSFATRQRSDIETGKLKADIEYWTSLYAKPPAVLPIMKSLPQAQKHRGAGGAVAWRQHTGTHRLSAVLAFRIRERARKLKGVTPMHFYLAAYHVLLARLTGSRDIAIAIADTNRSSSIQDIDTMGFFANLLPVRMGPAAGAADPGPGRRTFADELAAARDRVREAMKHARVPYGVTLERLGLASSTHARELQHAPLFQAVFDYRQGAAETGAIGGASFTEIWASRERTPHDVVLEMSDDPARDPLLTAKLQTSLYGPEDPRAFLEAYVSVLAEFSANTGLRVDEGRG</sequence>
<dbReference type="PROSITE" id="PS52019">
    <property type="entry name" value="PKS_MFAS_DH"/>
    <property type="match status" value="1"/>
</dbReference>
<dbReference type="SMART" id="SM00827">
    <property type="entry name" value="PKS_AT"/>
    <property type="match status" value="1"/>
</dbReference>
<dbReference type="Pfam" id="PF00668">
    <property type="entry name" value="Condensation"/>
    <property type="match status" value="1"/>
</dbReference>
<dbReference type="PROSITE" id="PS50075">
    <property type="entry name" value="CARRIER"/>
    <property type="match status" value="1"/>
</dbReference>
<evidence type="ECO:0000256" key="5">
    <source>
        <dbReference type="ARBA" id="ARBA00022737"/>
    </source>
</evidence>
<dbReference type="Gene3D" id="3.30.559.10">
    <property type="entry name" value="Chloramphenicol acetyltransferase-like domain"/>
    <property type="match status" value="1"/>
</dbReference>
<dbReference type="InterPro" id="IPR001227">
    <property type="entry name" value="Ac_transferase_dom_sf"/>
</dbReference>
<dbReference type="InterPro" id="IPR032821">
    <property type="entry name" value="PKS_assoc"/>
</dbReference>
<dbReference type="InterPro" id="IPR029063">
    <property type="entry name" value="SAM-dependent_MTases_sf"/>
</dbReference>
<dbReference type="SUPFAM" id="SSF47336">
    <property type="entry name" value="ACP-like"/>
    <property type="match status" value="1"/>
</dbReference>
<dbReference type="Gene3D" id="3.30.559.30">
    <property type="entry name" value="Nonribosomal peptide synthetase, condensation domain"/>
    <property type="match status" value="1"/>
</dbReference>
<organism evidence="13 14">
    <name type="scientific">Diaporthe eres</name>
    <name type="common">Phomopsis oblonga</name>
    <dbReference type="NCBI Taxonomy" id="83184"/>
    <lineage>
        <taxon>Eukaryota</taxon>
        <taxon>Fungi</taxon>
        <taxon>Dikarya</taxon>
        <taxon>Ascomycota</taxon>
        <taxon>Pezizomycotina</taxon>
        <taxon>Sordariomycetes</taxon>
        <taxon>Sordariomycetidae</taxon>
        <taxon>Diaporthales</taxon>
        <taxon>Diaporthaceae</taxon>
        <taxon>Diaporthe</taxon>
        <taxon>Diaporthe eres species complex</taxon>
    </lineage>
</organism>
<dbReference type="Pfam" id="PF08242">
    <property type="entry name" value="Methyltransf_12"/>
    <property type="match status" value="1"/>
</dbReference>
<evidence type="ECO:0000256" key="7">
    <source>
        <dbReference type="ARBA" id="ARBA00023268"/>
    </source>
</evidence>
<keyword evidence="2" id="KW-0597">Phosphoprotein</keyword>
<evidence type="ECO:0000256" key="4">
    <source>
        <dbReference type="ARBA" id="ARBA00022679"/>
    </source>
</evidence>
<dbReference type="InterPro" id="IPR009081">
    <property type="entry name" value="PP-bd_ACP"/>
</dbReference>
<dbReference type="InterPro" id="IPR036291">
    <property type="entry name" value="NAD(P)-bd_dom_sf"/>
</dbReference>
<dbReference type="Gene3D" id="3.40.47.10">
    <property type="match status" value="2"/>
</dbReference>
<keyword evidence="6" id="KW-0560">Oxidoreductase</keyword>
<dbReference type="PANTHER" id="PTHR43775">
    <property type="entry name" value="FATTY ACID SYNTHASE"/>
    <property type="match status" value="1"/>
</dbReference>
<dbReference type="Gene3D" id="3.10.129.110">
    <property type="entry name" value="Polyketide synthase dehydratase"/>
    <property type="match status" value="1"/>
</dbReference>
<dbReference type="InterPro" id="IPR001242">
    <property type="entry name" value="Condensation_dom"/>
</dbReference>
<evidence type="ECO:0000259" key="10">
    <source>
        <dbReference type="PROSITE" id="PS50075"/>
    </source>
</evidence>
<dbReference type="InterPro" id="IPR042104">
    <property type="entry name" value="PKS_dehydratase_sf"/>
</dbReference>
<dbReference type="Pfam" id="PF16197">
    <property type="entry name" value="KAsynt_C_assoc"/>
    <property type="match status" value="1"/>
</dbReference>
<evidence type="ECO:0000256" key="6">
    <source>
        <dbReference type="ARBA" id="ARBA00023002"/>
    </source>
</evidence>
<dbReference type="Gene3D" id="3.30.70.3290">
    <property type="match status" value="1"/>
</dbReference>
<dbReference type="SMART" id="SM00826">
    <property type="entry name" value="PKS_DH"/>
    <property type="match status" value="1"/>
</dbReference>
<dbReference type="PROSITE" id="PS52004">
    <property type="entry name" value="KS3_2"/>
    <property type="match status" value="1"/>
</dbReference>
<evidence type="ECO:0000256" key="3">
    <source>
        <dbReference type="ARBA" id="ARBA00022603"/>
    </source>
</evidence>
<proteinExistence type="predicted"/>
<dbReference type="InterPro" id="IPR013968">
    <property type="entry name" value="PKS_KR"/>
</dbReference>
<dbReference type="SUPFAM" id="SSF52151">
    <property type="entry name" value="FabD/lysophospholipase-like"/>
    <property type="match status" value="1"/>
</dbReference>
<dbReference type="InterPro" id="IPR023213">
    <property type="entry name" value="CAT-like_dom_sf"/>
</dbReference>
<dbReference type="InterPro" id="IPR057326">
    <property type="entry name" value="KR_dom"/>
</dbReference>
<dbReference type="SMART" id="SM00822">
    <property type="entry name" value="PKS_KR"/>
    <property type="match status" value="1"/>
</dbReference>
<keyword evidence="1" id="KW-0596">Phosphopantetheine</keyword>
<dbReference type="InterPro" id="IPR013217">
    <property type="entry name" value="Methyltransf_12"/>
</dbReference>
<dbReference type="InterPro" id="IPR016035">
    <property type="entry name" value="Acyl_Trfase/lysoPLipase"/>
</dbReference>
<dbReference type="InterPro" id="IPR049900">
    <property type="entry name" value="PKS_mFAS_DH"/>
</dbReference>
<dbReference type="InterPro" id="IPR020806">
    <property type="entry name" value="PKS_PP-bd"/>
</dbReference>
<dbReference type="CDD" id="cd19532">
    <property type="entry name" value="C_PKS-NRPS"/>
    <property type="match status" value="1"/>
</dbReference>
<evidence type="ECO:0000256" key="8">
    <source>
        <dbReference type="PROSITE-ProRule" id="PRU01363"/>
    </source>
</evidence>
<protein>
    <submittedName>
        <fullName evidence="13">PKS/NRPS-like protein biosynthetic cluster</fullName>
    </submittedName>
</protein>
<feature type="active site" description="Proton acceptor; for dehydratase activity" evidence="8">
    <location>
        <position position="850"/>
    </location>
</feature>
<feature type="region of interest" description="N-terminal hotdog fold" evidence="8">
    <location>
        <begin position="818"/>
        <end position="950"/>
    </location>
</feature>
<dbReference type="SMART" id="SM00823">
    <property type="entry name" value="PKS_PP"/>
    <property type="match status" value="1"/>
</dbReference>
<dbReference type="Proteomes" id="UP001430848">
    <property type="component" value="Unassembled WGS sequence"/>
</dbReference>
<dbReference type="InterPro" id="IPR016036">
    <property type="entry name" value="Malonyl_transacylase_ACP-bd"/>
</dbReference>
<dbReference type="SUPFAM" id="SSF55048">
    <property type="entry name" value="Probable ACP-binding domain of malonyl-CoA ACP transacylase"/>
    <property type="match status" value="1"/>
</dbReference>
<dbReference type="InterPro" id="IPR050091">
    <property type="entry name" value="PKS_NRPS_Biosynth_Enz"/>
</dbReference>
<feature type="active site" description="Proton donor; for dehydratase activity" evidence="8">
    <location>
        <position position="1027"/>
    </location>
</feature>
<dbReference type="InterPro" id="IPR036736">
    <property type="entry name" value="ACP-like_sf"/>
</dbReference>
<dbReference type="InterPro" id="IPR020807">
    <property type="entry name" value="PKS_DH"/>
</dbReference>
<dbReference type="InterPro" id="IPR049551">
    <property type="entry name" value="PKS_DH_C"/>
</dbReference>
<keyword evidence="14" id="KW-1185">Reference proteome</keyword>
<dbReference type="Pfam" id="PF08659">
    <property type="entry name" value="KR"/>
    <property type="match status" value="1"/>
</dbReference>
<dbReference type="SMART" id="SM00825">
    <property type="entry name" value="PKS_KS"/>
    <property type="match status" value="1"/>
</dbReference>
<comment type="caution">
    <text evidence="13">The sequence shown here is derived from an EMBL/GenBank/DDBJ whole genome shotgun (WGS) entry which is preliminary data.</text>
</comment>
<accession>A0ABR1NXI4</accession>
<dbReference type="Pfam" id="PF00109">
    <property type="entry name" value="ketoacyl-synt"/>
    <property type="match status" value="1"/>
</dbReference>
<dbReference type="SUPFAM" id="SSF53901">
    <property type="entry name" value="Thiolase-like"/>
    <property type="match status" value="1"/>
</dbReference>
<evidence type="ECO:0000256" key="1">
    <source>
        <dbReference type="ARBA" id="ARBA00022450"/>
    </source>
</evidence>
<dbReference type="InterPro" id="IPR014043">
    <property type="entry name" value="Acyl_transferase_dom"/>
</dbReference>
<evidence type="ECO:0000259" key="11">
    <source>
        <dbReference type="PROSITE" id="PS52004"/>
    </source>
</evidence>
<keyword evidence="3" id="KW-0489">Methyltransferase</keyword>
<keyword evidence="4" id="KW-0808">Transferase</keyword>
<dbReference type="Pfam" id="PF00550">
    <property type="entry name" value="PP-binding"/>
    <property type="match status" value="1"/>
</dbReference>
<dbReference type="PROSITE" id="PS00606">
    <property type="entry name" value="KS3_1"/>
    <property type="match status" value="1"/>
</dbReference>
<feature type="compositionally biased region" description="Basic and acidic residues" evidence="9">
    <location>
        <begin position="2350"/>
        <end position="2359"/>
    </location>
</feature>
<dbReference type="SUPFAM" id="SSF51735">
    <property type="entry name" value="NAD(P)-binding Rossmann-fold domains"/>
    <property type="match status" value="1"/>
</dbReference>
<keyword evidence="7" id="KW-0511">Multifunctional enzyme</keyword>
<feature type="region of interest" description="C-terminal hotdog fold" evidence="8">
    <location>
        <begin position="967"/>
        <end position="1117"/>
    </location>
</feature>